<sequence>MDDHTQILVCKCGGPVRIRELHFEIGGNQALDCAPCPLCYRKLYQMCVEGVVSAELVSEVEWD</sequence>
<dbReference type="Proteomes" id="UP000253772">
    <property type="component" value="Chromosome c2"/>
</dbReference>
<protein>
    <submittedName>
        <fullName evidence="1">Uncharacterized protein</fullName>
    </submittedName>
</protein>
<gene>
    <name evidence="1" type="ORF">DDF84_027625</name>
</gene>
<evidence type="ECO:0000313" key="1">
    <source>
        <dbReference type="EMBL" id="QBP13395.1"/>
    </source>
</evidence>
<dbReference type="AlphaFoldDB" id="A0A132H9V7"/>
<evidence type="ECO:0000313" key="2">
    <source>
        <dbReference type="Proteomes" id="UP000253772"/>
    </source>
</evidence>
<reference evidence="1 2" key="1">
    <citation type="submission" date="2019-03" db="EMBL/GenBank/DDBJ databases">
        <title>Comparative insights into the high quality Complete genome sequence of highly metal resistant Cupriavidus metallidurans strain BS1 isolated from a gold-copper mine.</title>
        <authorList>
            <person name="Mazhar H.S."/>
            <person name="Rensing C."/>
        </authorList>
    </citation>
    <scope>NUCLEOTIDE SEQUENCE [LARGE SCALE GENOMIC DNA]</scope>
    <source>
        <strain evidence="1 2">BS1</strain>
    </source>
</reference>
<dbReference type="OrthoDB" id="8966792at2"/>
<accession>A0A132H9V7</accession>
<proteinExistence type="predicted"/>
<dbReference type="RefSeq" id="WP_008652560.1">
    <property type="nucleotide sequence ID" value="NZ_JAQPZK010000002.1"/>
</dbReference>
<dbReference type="EMBL" id="CP037901">
    <property type="protein sequence ID" value="QBP13395.1"/>
    <property type="molecule type" value="Genomic_DNA"/>
</dbReference>
<organism evidence="1 2">
    <name type="scientific">Cupriavidus metallidurans</name>
    <dbReference type="NCBI Taxonomy" id="119219"/>
    <lineage>
        <taxon>Bacteria</taxon>
        <taxon>Pseudomonadati</taxon>
        <taxon>Pseudomonadota</taxon>
        <taxon>Betaproteobacteria</taxon>
        <taxon>Burkholderiales</taxon>
        <taxon>Burkholderiaceae</taxon>
        <taxon>Cupriavidus</taxon>
    </lineage>
</organism>
<name>A0A132H9V7_9BURK</name>